<dbReference type="Gene3D" id="2.60.40.1190">
    <property type="match status" value="1"/>
</dbReference>
<evidence type="ECO:0000256" key="2">
    <source>
        <dbReference type="ARBA" id="ARBA00022617"/>
    </source>
</evidence>
<keyword evidence="2" id="KW-0349">Heme</keyword>
<organism evidence="7 8">
    <name type="scientific">Aliidiomarina halalkaliphila</name>
    <dbReference type="NCBI Taxonomy" id="2593535"/>
    <lineage>
        <taxon>Bacteria</taxon>
        <taxon>Pseudomonadati</taxon>
        <taxon>Pseudomonadota</taxon>
        <taxon>Gammaproteobacteria</taxon>
        <taxon>Alteromonadales</taxon>
        <taxon>Idiomarinaceae</taxon>
        <taxon>Aliidiomarina</taxon>
    </lineage>
</organism>
<evidence type="ECO:0000313" key="8">
    <source>
        <dbReference type="Proteomes" id="UP000320359"/>
    </source>
</evidence>
<evidence type="ECO:0000259" key="6">
    <source>
        <dbReference type="SMART" id="SM00887"/>
    </source>
</evidence>
<dbReference type="Pfam" id="PF09459">
    <property type="entry name" value="EB_dh"/>
    <property type="match status" value="1"/>
</dbReference>
<name>A0A552X0H4_9GAMM</name>
<dbReference type="SMART" id="SM00887">
    <property type="entry name" value="EB_dh"/>
    <property type="match status" value="1"/>
</dbReference>
<dbReference type="GO" id="GO:0046872">
    <property type="term" value="F:metal ion binding"/>
    <property type="evidence" value="ECO:0007669"/>
    <property type="project" value="UniProtKB-KW"/>
</dbReference>
<dbReference type="EMBL" id="VJWL01000003">
    <property type="protein sequence ID" value="TRW48547.1"/>
    <property type="molecule type" value="Genomic_DNA"/>
</dbReference>
<keyword evidence="5" id="KW-0408">Iron</keyword>
<dbReference type="GO" id="GO:0020037">
    <property type="term" value="F:heme binding"/>
    <property type="evidence" value="ECO:0007669"/>
    <property type="project" value="InterPro"/>
</dbReference>
<keyword evidence="8" id="KW-1185">Reference proteome</keyword>
<dbReference type="InterPro" id="IPR019020">
    <property type="entry name" value="Cyt-c552/DMSO_Rdtase_haem-bd"/>
</dbReference>
<sequence length="457" mass="52132">MGILGNWRLGKVSGVVALALLTAACAPSTDTDKESAEAQAPLGNQAQTLYVAAEYNDDTFRLHYRLEVENPSWYHQYWRFTDGEWVRMGSGADGPDPHGLYEDRISMMLDDGSVEGFARYGGWMLIHPGMRSLDSAMSSDAVQAHPTLGEAMGRSDVRKYIPQSRNVDRYTDQARWDDVKSEQELDEMRDRGEFLDLWQWRAHRSNPVGYADNGYVLHYRLNSEGRGMYSDNRDAELDRPAYMFDVEKTGIQSLDWDALVAREYSQDDWYYISEDIAVPFDAEHEWQEGDVIPFRMLQIPDGARGAITADGAYRDGAWRVTLERSMRSPNRLDSKRLREGDVYNVAFAVHHGSVGARHHHVSLPHRLGLGVNTGEAEIIATYSETHLADTDLNWYPVELIYPGQVTWEWLTSQHPGAGLIKADIDIKVSDHHGYLPLFQRYIQRHERRLKNTQPPPE</sequence>
<dbReference type="CDD" id="cd09625">
    <property type="entry name" value="DOMON_like_cytochrome"/>
    <property type="match status" value="1"/>
</dbReference>
<keyword evidence="1" id="KW-0813">Transport</keyword>
<keyword evidence="3" id="KW-0479">Metal-binding</keyword>
<dbReference type="Proteomes" id="UP000320359">
    <property type="component" value="Unassembled WGS sequence"/>
</dbReference>
<dbReference type="OrthoDB" id="5337932at2"/>
<protein>
    <recommendedName>
        <fullName evidence="6">Cytochrome c-552/DMSO reductase-like haem-binding domain-containing protein</fullName>
    </recommendedName>
</protein>
<evidence type="ECO:0000313" key="7">
    <source>
        <dbReference type="EMBL" id="TRW48547.1"/>
    </source>
</evidence>
<keyword evidence="4" id="KW-0249">Electron transport</keyword>
<evidence type="ECO:0000256" key="4">
    <source>
        <dbReference type="ARBA" id="ARBA00022982"/>
    </source>
</evidence>
<evidence type="ECO:0000256" key="5">
    <source>
        <dbReference type="ARBA" id="ARBA00023004"/>
    </source>
</evidence>
<accession>A0A552X0H4</accession>
<feature type="domain" description="Cytochrome c-552/DMSO reductase-like haem-binding" evidence="6">
    <location>
        <begin position="24"/>
        <end position="362"/>
    </location>
</feature>
<dbReference type="AlphaFoldDB" id="A0A552X0H4"/>
<evidence type="ECO:0000256" key="3">
    <source>
        <dbReference type="ARBA" id="ARBA00022723"/>
    </source>
</evidence>
<proteinExistence type="predicted"/>
<comment type="caution">
    <text evidence="7">The sequence shown here is derived from an EMBL/GenBank/DDBJ whole genome shotgun (WGS) entry which is preliminary data.</text>
</comment>
<gene>
    <name evidence="7" type="ORF">FM042_09395</name>
</gene>
<evidence type="ECO:0000256" key="1">
    <source>
        <dbReference type="ARBA" id="ARBA00022448"/>
    </source>
</evidence>
<reference evidence="7 8" key="1">
    <citation type="submission" date="2019-07" db="EMBL/GenBank/DDBJ databases">
        <authorList>
            <person name="Yang M."/>
            <person name="Zhao D."/>
            <person name="Xiang H."/>
        </authorList>
    </citation>
    <scope>NUCLEOTIDE SEQUENCE [LARGE SCALE GENOMIC DNA]</scope>
    <source>
        <strain evidence="7 8">IM1326</strain>
    </source>
</reference>